<reference evidence="9" key="1">
    <citation type="submission" date="2023-06" db="EMBL/GenBank/DDBJ databases">
        <title>Genomic of Agaribacillus aureum.</title>
        <authorList>
            <person name="Wang G."/>
        </authorList>
    </citation>
    <scope>NUCLEOTIDE SEQUENCE</scope>
    <source>
        <strain evidence="9">BMA12</strain>
    </source>
</reference>
<keyword evidence="4 6" id="KW-1133">Transmembrane helix</keyword>
<feature type="domain" description="ABC3 transporter permease C-terminal" evidence="7">
    <location>
        <begin position="734"/>
        <end position="846"/>
    </location>
</feature>
<dbReference type="RefSeq" id="WP_346758719.1">
    <property type="nucleotide sequence ID" value="NZ_JAUJEB010000003.1"/>
</dbReference>
<feature type="domain" description="MacB-like periplasmic core" evidence="8">
    <location>
        <begin position="578"/>
        <end position="694"/>
    </location>
</feature>
<feature type="transmembrane region" description="Helical" evidence="6">
    <location>
        <begin position="393"/>
        <end position="418"/>
    </location>
</feature>
<evidence type="ECO:0000313" key="9">
    <source>
        <dbReference type="EMBL" id="MDN5213379.1"/>
    </source>
</evidence>
<evidence type="ECO:0000259" key="7">
    <source>
        <dbReference type="Pfam" id="PF02687"/>
    </source>
</evidence>
<evidence type="ECO:0000256" key="3">
    <source>
        <dbReference type="ARBA" id="ARBA00022692"/>
    </source>
</evidence>
<protein>
    <submittedName>
        <fullName evidence="9">ABC transporter permease</fullName>
    </submittedName>
</protein>
<dbReference type="NCBIfam" id="NF038404">
    <property type="entry name" value="perm_prefix_2"/>
    <property type="match status" value="1"/>
</dbReference>
<dbReference type="Pfam" id="PF02687">
    <property type="entry name" value="FtsX"/>
    <property type="match status" value="1"/>
</dbReference>
<organism evidence="9 10">
    <name type="scientific">Agaribacillus aureus</name>
    <dbReference type="NCBI Taxonomy" id="3051825"/>
    <lineage>
        <taxon>Bacteria</taxon>
        <taxon>Pseudomonadati</taxon>
        <taxon>Bacteroidota</taxon>
        <taxon>Cytophagia</taxon>
        <taxon>Cytophagales</taxon>
        <taxon>Splendidivirgaceae</taxon>
        <taxon>Agaribacillus</taxon>
    </lineage>
</organism>
<comment type="subcellular location">
    <subcellularLocation>
        <location evidence="1">Cell membrane</location>
        <topology evidence="1">Multi-pass membrane protein</topology>
    </subcellularLocation>
</comment>
<evidence type="ECO:0000256" key="4">
    <source>
        <dbReference type="ARBA" id="ARBA00022989"/>
    </source>
</evidence>
<gene>
    <name evidence="9" type="ORF">QQ020_15015</name>
</gene>
<dbReference type="InterPro" id="IPR050250">
    <property type="entry name" value="Macrolide_Exporter_MacB"/>
</dbReference>
<evidence type="ECO:0000256" key="1">
    <source>
        <dbReference type="ARBA" id="ARBA00004651"/>
    </source>
</evidence>
<keyword evidence="2" id="KW-1003">Cell membrane</keyword>
<feature type="transmembrane region" description="Helical" evidence="6">
    <location>
        <begin position="348"/>
        <end position="368"/>
    </location>
</feature>
<dbReference type="InterPro" id="IPR047699">
    <property type="entry name" value="Permease_put_prefix"/>
</dbReference>
<dbReference type="Pfam" id="PF12704">
    <property type="entry name" value="MacB_PCD"/>
    <property type="match status" value="2"/>
</dbReference>
<feature type="transmembrane region" description="Helical" evidence="6">
    <location>
        <begin position="480"/>
        <end position="504"/>
    </location>
</feature>
<feature type="transmembrane region" description="Helical" evidence="6">
    <location>
        <begin position="783"/>
        <end position="802"/>
    </location>
</feature>
<evidence type="ECO:0000259" key="8">
    <source>
        <dbReference type="Pfam" id="PF12704"/>
    </source>
</evidence>
<name>A0ABT8L6L0_9BACT</name>
<keyword evidence="3 6" id="KW-0812">Transmembrane</keyword>
<feature type="transmembrane region" description="Helical" evidence="6">
    <location>
        <begin position="438"/>
        <end position="459"/>
    </location>
</feature>
<evidence type="ECO:0000256" key="5">
    <source>
        <dbReference type="ARBA" id="ARBA00023136"/>
    </source>
</evidence>
<evidence type="ECO:0000256" key="6">
    <source>
        <dbReference type="SAM" id="Phobius"/>
    </source>
</evidence>
<dbReference type="InterPro" id="IPR003838">
    <property type="entry name" value="ABC3_permease_C"/>
</dbReference>
<dbReference type="EMBL" id="JAUJEB010000003">
    <property type="protein sequence ID" value="MDN5213379.1"/>
    <property type="molecule type" value="Genomic_DNA"/>
</dbReference>
<dbReference type="PANTHER" id="PTHR30572">
    <property type="entry name" value="MEMBRANE COMPONENT OF TRANSPORTER-RELATED"/>
    <property type="match status" value="1"/>
</dbReference>
<feature type="domain" description="MacB-like periplasmic core" evidence="8">
    <location>
        <begin position="104"/>
        <end position="298"/>
    </location>
</feature>
<keyword evidence="5 6" id="KW-0472">Membrane</keyword>
<dbReference type="InterPro" id="IPR025857">
    <property type="entry name" value="MacB_PCD"/>
</dbReference>
<feature type="transmembrane region" description="Helical" evidence="6">
    <location>
        <begin position="814"/>
        <end position="837"/>
    </location>
</feature>
<keyword evidence="10" id="KW-1185">Reference proteome</keyword>
<comment type="caution">
    <text evidence="9">The sequence shown here is derived from an EMBL/GenBank/DDBJ whole genome shotgun (WGS) entry which is preliminary data.</text>
</comment>
<feature type="transmembrane region" description="Helical" evidence="6">
    <location>
        <begin position="731"/>
        <end position="755"/>
    </location>
</feature>
<proteinExistence type="predicted"/>
<dbReference type="PANTHER" id="PTHR30572:SF18">
    <property type="entry name" value="ABC-TYPE MACROLIDE FAMILY EXPORT SYSTEM PERMEASE COMPONENT 2"/>
    <property type="match status" value="1"/>
</dbReference>
<accession>A0ABT8L6L0</accession>
<evidence type="ECO:0000313" key="10">
    <source>
        <dbReference type="Proteomes" id="UP001172083"/>
    </source>
</evidence>
<dbReference type="Proteomes" id="UP001172083">
    <property type="component" value="Unassembled WGS sequence"/>
</dbReference>
<evidence type="ECO:0000256" key="2">
    <source>
        <dbReference type="ARBA" id="ARBA00022475"/>
    </source>
</evidence>
<sequence length="854" mass="96831">MANQPPKLFDKLLSWYCRQIEFEDIQGDLYEVYFQRLAASRWKANWLFALDVLTLFNPFSNRRNRSNWLHELYHFNYKNQLTIAIRNLKKHPVVNPIKIVGLSAAIVAFLYIHDYIRFQNSYDHFHEKKDRIFRVTTAISSAELEEEAAWANGFLKDLLLEVSHGVEHVIRLKRMEQAAQVKVLDQQFRENNLFFSDPELLEVMSYELIEGTVSTVLTQPNSVLLTNQTAIKYFGKTDVLGKSIDINNQTFQVTGVIRDIPKNSDLQFDLVIPFPSENIDWALTYLLLNNKASIENLRSGFPDLVAGYLEDYTNQGINLSYQFENIVDVHFSTPKSFDSPKGNKTQVILFQLIGYIILFISLVNYINLDTSQLVQKARGLGIRKIIGASKTHLFLQFSVHAFLSFGIAALLSFILISVTRAGMRHYTNFLFFDGPPSYKFQGYLLIVFIFLVLSSAFYAMTRFRQPQSMAVSIVRNHKFLLRKGLIGIQFALSFALILATIVIARQIELMHNQALGFNSHEVLCMELSGTSASKTNTDGLKQDLHRISAIQSVSFVGGNSIPGAHIDIDEYFIEQMESPKVVQNIVVDENFLSVLEISLTAGRFFSAALTNESQSSVVVNEAFVKELGWETAESALGKKISGYGLQGEIVGVIQDFYFHSPHQLIQPLILEYTGHGSFAMLKFDATSNLTDVMDQTASVWKNHFPDSPFEYSLLKLDYDQQFKQETAAMKVVGTISVLVIALALLGMYAIMLMIGHFRTKEMGIRKVNGADSLDIFKLFSKEFIGVLSIALATVTPFLWIGFERWLSNYPLRVMLQPGLFMLVATAICLAVFGIIYVQARRSNKANTVDTLKYE</sequence>